<dbReference type="Proteomes" id="UP001164305">
    <property type="component" value="Chromosome"/>
</dbReference>
<name>A0ABY6G4J2_9MICO</name>
<evidence type="ECO:0000259" key="5">
    <source>
        <dbReference type="PROSITE" id="PS51464"/>
    </source>
</evidence>
<dbReference type="SUPFAM" id="SSF53697">
    <property type="entry name" value="SIS domain"/>
    <property type="match status" value="1"/>
</dbReference>
<dbReference type="PROSITE" id="PS51071">
    <property type="entry name" value="HTH_RPIR"/>
    <property type="match status" value="1"/>
</dbReference>
<feature type="domain" description="SIS" evidence="5">
    <location>
        <begin position="133"/>
        <end position="273"/>
    </location>
</feature>
<dbReference type="RefSeq" id="WP_263595238.1">
    <property type="nucleotide sequence ID" value="NZ_CP107020.1"/>
</dbReference>
<dbReference type="InterPro" id="IPR001347">
    <property type="entry name" value="SIS_dom"/>
</dbReference>
<dbReference type="SUPFAM" id="SSF46689">
    <property type="entry name" value="Homeodomain-like"/>
    <property type="match status" value="1"/>
</dbReference>
<dbReference type="InterPro" id="IPR009057">
    <property type="entry name" value="Homeodomain-like_sf"/>
</dbReference>
<evidence type="ECO:0000256" key="2">
    <source>
        <dbReference type="ARBA" id="ARBA00023125"/>
    </source>
</evidence>
<dbReference type="EMBL" id="CP107020">
    <property type="protein sequence ID" value="UYG18032.1"/>
    <property type="molecule type" value="Genomic_DNA"/>
</dbReference>
<evidence type="ECO:0000313" key="6">
    <source>
        <dbReference type="EMBL" id="UYG18032.1"/>
    </source>
</evidence>
<feature type="domain" description="HTH rpiR-type" evidence="4">
    <location>
        <begin position="8"/>
        <end position="84"/>
    </location>
</feature>
<dbReference type="InterPro" id="IPR047640">
    <property type="entry name" value="RpiR-like"/>
</dbReference>
<dbReference type="InterPro" id="IPR036388">
    <property type="entry name" value="WH-like_DNA-bd_sf"/>
</dbReference>
<dbReference type="Pfam" id="PF01380">
    <property type="entry name" value="SIS"/>
    <property type="match status" value="1"/>
</dbReference>
<dbReference type="PANTHER" id="PTHR30514:SF1">
    <property type="entry name" value="HTH-TYPE TRANSCRIPTIONAL REGULATOR HEXR-RELATED"/>
    <property type="match status" value="1"/>
</dbReference>
<proteinExistence type="predicted"/>
<keyword evidence="3" id="KW-0804">Transcription</keyword>
<evidence type="ECO:0000256" key="3">
    <source>
        <dbReference type="ARBA" id="ARBA00023163"/>
    </source>
</evidence>
<dbReference type="InterPro" id="IPR046348">
    <property type="entry name" value="SIS_dom_sf"/>
</dbReference>
<gene>
    <name evidence="6" type="ORF">BRM3_06350</name>
</gene>
<accession>A0ABY6G4J2</accession>
<keyword evidence="7" id="KW-1185">Reference proteome</keyword>
<protein>
    <submittedName>
        <fullName evidence="6">MurR/RpiR family transcriptional regulator</fullName>
    </submittedName>
</protein>
<dbReference type="Gene3D" id="3.40.50.10490">
    <property type="entry name" value="Glucose-6-phosphate isomerase like protein, domain 1"/>
    <property type="match status" value="1"/>
</dbReference>
<keyword evidence="2" id="KW-0238">DNA-binding</keyword>
<dbReference type="Pfam" id="PF01418">
    <property type="entry name" value="HTH_6"/>
    <property type="match status" value="1"/>
</dbReference>
<dbReference type="PROSITE" id="PS51464">
    <property type="entry name" value="SIS"/>
    <property type="match status" value="1"/>
</dbReference>
<keyword evidence="1" id="KW-0805">Transcription regulation</keyword>
<reference evidence="6" key="1">
    <citation type="submission" date="2022-10" db="EMBL/GenBank/DDBJ databases">
        <title>Whole-Genome Sequencing of Brachybacterium huguangmaarense BRM-3, Isolated from Betula schmidtii.</title>
        <authorList>
            <person name="Haam D."/>
        </authorList>
    </citation>
    <scope>NUCLEOTIDE SEQUENCE</scope>
    <source>
        <strain evidence="6">BRM-3</strain>
    </source>
</reference>
<dbReference type="InterPro" id="IPR000281">
    <property type="entry name" value="HTH_RpiR"/>
</dbReference>
<sequence length="292" mass="30413">MTSPVPAGPVTVRLRGHLGDLQPALRRIAEVVLADPSGAGAMTIGDLARAAGCSEATVVRLTHELGYQGYRDFRFRLAEETAVARERSGRTVYEGDIDPADDLAAVVGKIATADARAVGNTARVLDLEVLGAVADHVLGARRIAVFGVGASGLAATDLQQKLARIGLLCTAHVDSHDALPTAALLGEGDVAIGLSHTGRTVDVVDALRIARERGSVTVAITNSPASPVIEEADAVLLTAAHESAFRSGATASRIAQLTVIDCVFVAVARQLPDLGREALRRTRASVEDRRLG</sequence>
<dbReference type="PANTHER" id="PTHR30514">
    <property type="entry name" value="GLUCOKINASE"/>
    <property type="match status" value="1"/>
</dbReference>
<organism evidence="6 7">
    <name type="scientific">Brachybacterium huguangmaarense</name>
    <dbReference type="NCBI Taxonomy" id="1652028"/>
    <lineage>
        <taxon>Bacteria</taxon>
        <taxon>Bacillati</taxon>
        <taxon>Actinomycetota</taxon>
        <taxon>Actinomycetes</taxon>
        <taxon>Micrococcales</taxon>
        <taxon>Dermabacteraceae</taxon>
        <taxon>Brachybacterium</taxon>
    </lineage>
</organism>
<evidence type="ECO:0000259" key="4">
    <source>
        <dbReference type="PROSITE" id="PS51071"/>
    </source>
</evidence>
<evidence type="ECO:0000256" key="1">
    <source>
        <dbReference type="ARBA" id="ARBA00023015"/>
    </source>
</evidence>
<dbReference type="InterPro" id="IPR035472">
    <property type="entry name" value="RpiR-like_SIS"/>
</dbReference>
<dbReference type="CDD" id="cd05013">
    <property type="entry name" value="SIS_RpiR"/>
    <property type="match status" value="1"/>
</dbReference>
<dbReference type="Gene3D" id="1.10.10.10">
    <property type="entry name" value="Winged helix-like DNA-binding domain superfamily/Winged helix DNA-binding domain"/>
    <property type="match status" value="1"/>
</dbReference>
<evidence type="ECO:0000313" key="7">
    <source>
        <dbReference type="Proteomes" id="UP001164305"/>
    </source>
</evidence>